<organism evidence="9 10">
    <name type="scientific">Chelativorans intermedius</name>
    <dbReference type="NCBI Taxonomy" id="515947"/>
    <lineage>
        <taxon>Bacteria</taxon>
        <taxon>Pseudomonadati</taxon>
        <taxon>Pseudomonadota</taxon>
        <taxon>Alphaproteobacteria</taxon>
        <taxon>Hyphomicrobiales</taxon>
        <taxon>Phyllobacteriaceae</taxon>
        <taxon>Chelativorans</taxon>
    </lineage>
</organism>
<evidence type="ECO:0000256" key="2">
    <source>
        <dbReference type="ARBA" id="ARBA00022448"/>
    </source>
</evidence>
<dbReference type="PANTHER" id="PTHR45755:SF4">
    <property type="entry name" value="ZINC TRANSPORTER 7"/>
    <property type="match status" value="1"/>
</dbReference>
<evidence type="ECO:0000313" key="9">
    <source>
        <dbReference type="EMBL" id="MFC0208073.1"/>
    </source>
</evidence>
<keyword evidence="2" id="KW-0813">Transport</keyword>
<evidence type="ECO:0000259" key="8">
    <source>
        <dbReference type="Pfam" id="PF01545"/>
    </source>
</evidence>
<feature type="domain" description="Cation efflux protein transmembrane" evidence="8">
    <location>
        <begin position="28"/>
        <end position="241"/>
    </location>
</feature>
<evidence type="ECO:0000256" key="1">
    <source>
        <dbReference type="ARBA" id="ARBA00004141"/>
    </source>
</evidence>
<keyword evidence="10" id="KW-1185">Reference proteome</keyword>
<keyword evidence="5" id="KW-0406">Ion transport</keyword>
<dbReference type="RefSeq" id="WP_261519089.1">
    <property type="nucleotide sequence ID" value="NZ_JAODNW010000002.1"/>
</dbReference>
<dbReference type="NCBIfam" id="TIGR01297">
    <property type="entry name" value="CDF"/>
    <property type="match status" value="1"/>
</dbReference>
<feature type="transmembrane region" description="Helical" evidence="7">
    <location>
        <begin position="184"/>
        <end position="204"/>
    </location>
</feature>
<gene>
    <name evidence="9" type="primary">dmeF</name>
    <name evidence="9" type="ORF">ACFFJ2_06620</name>
</gene>
<dbReference type="InterPro" id="IPR027469">
    <property type="entry name" value="Cation_efflux_TMD_sf"/>
</dbReference>
<dbReference type="InterPro" id="IPR045316">
    <property type="entry name" value="Msc2-like"/>
</dbReference>
<comment type="caution">
    <text evidence="9">The sequence shown here is derived from an EMBL/GenBank/DDBJ whole genome shotgun (WGS) entry which is preliminary data.</text>
</comment>
<accession>A0ABV6D5Z9</accession>
<name>A0ABV6D5Z9_9HYPH</name>
<dbReference type="PANTHER" id="PTHR45755">
    <property type="match status" value="1"/>
</dbReference>
<evidence type="ECO:0000313" key="10">
    <source>
        <dbReference type="Proteomes" id="UP001589755"/>
    </source>
</evidence>
<feature type="transmembrane region" description="Helical" evidence="7">
    <location>
        <begin position="25"/>
        <end position="48"/>
    </location>
</feature>
<dbReference type="SUPFAM" id="SSF161111">
    <property type="entry name" value="Cation efflux protein transmembrane domain-like"/>
    <property type="match status" value="1"/>
</dbReference>
<dbReference type="Gene3D" id="1.20.1510.10">
    <property type="entry name" value="Cation efflux protein transmembrane domain"/>
    <property type="match status" value="1"/>
</dbReference>
<proteinExistence type="predicted"/>
<evidence type="ECO:0000256" key="3">
    <source>
        <dbReference type="ARBA" id="ARBA00022692"/>
    </source>
</evidence>
<dbReference type="Pfam" id="PF01545">
    <property type="entry name" value="Cation_efflux"/>
    <property type="match status" value="1"/>
</dbReference>
<evidence type="ECO:0000256" key="6">
    <source>
        <dbReference type="ARBA" id="ARBA00023136"/>
    </source>
</evidence>
<comment type="subcellular location">
    <subcellularLocation>
        <location evidence="1">Membrane</location>
        <topology evidence="1">Multi-pass membrane protein</topology>
    </subcellularLocation>
</comment>
<feature type="transmembrane region" description="Helical" evidence="7">
    <location>
        <begin position="130"/>
        <end position="149"/>
    </location>
</feature>
<keyword evidence="4 7" id="KW-1133">Transmembrane helix</keyword>
<keyword evidence="3 7" id="KW-0812">Transmembrane</keyword>
<reference evidence="9 10" key="1">
    <citation type="submission" date="2024-09" db="EMBL/GenBank/DDBJ databases">
        <authorList>
            <person name="Sun Q."/>
            <person name="Mori K."/>
        </authorList>
    </citation>
    <scope>NUCLEOTIDE SEQUENCE [LARGE SCALE GENOMIC DNA]</scope>
    <source>
        <strain evidence="9 10">CCM 8543</strain>
    </source>
</reference>
<evidence type="ECO:0000256" key="4">
    <source>
        <dbReference type="ARBA" id="ARBA00022989"/>
    </source>
</evidence>
<evidence type="ECO:0000256" key="7">
    <source>
        <dbReference type="SAM" id="Phobius"/>
    </source>
</evidence>
<sequence length="321" mass="34871">MHAHSIERWRHSHNFLGADHARNEYRTWIVVALTAIMMVGEIVAGLAFGSMALLADGFHMATHAGALSITGLAYWYARRHAHDARFSFGTGKLGELAGYSSAVILAIIALMIGIESVLRLAAPVPIRFDEAIIVAVIGLLVNLASAWILHDGGKGGHHHHHDHGHAKHDHHHHHGHDDHNLRSAYFHVLTDALTSVLAIAALLAGRFYGWLWMDPLMGIVGSLVIARWSWGLLKGAGAVLLDMTPDGAMADRMRAALEQGGDRIADLHLWRLGPGHMAAIVSIVSDRPQEPSHYKSKLAAISNLSHVTVEVHPCRHGDAAP</sequence>
<keyword evidence="6 7" id="KW-0472">Membrane</keyword>
<dbReference type="InterPro" id="IPR002524">
    <property type="entry name" value="Cation_efflux"/>
</dbReference>
<evidence type="ECO:0000256" key="5">
    <source>
        <dbReference type="ARBA" id="ARBA00023065"/>
    </source>
</evidence>
<feature type="transmembrane region" description="Helical" evidence="7">
    <location>
        <begin position="97"/>
        <end position="118"/>
    </location>
</feature>
<protein>
    <submittedName>
        <fullName evidence="9">CDF family Co(II)/Ni(II) efflux transporter DmeF</fullName>
    </submittedName>
</protein>
<dbReference type="EMBL" id="JBHLXD010000008">
    <property type="protein sequence ID" value="MFC0208073.1"/>
    <property type="molecule type" value="Genomic_DNA"/>
</dbReference>
<dbReference type="InterPro" id="IPR058533">
    <property type="entry name" value="Cation_efflux_TM"/>
</dbReference>
<dbReference type="NCBIfam" id="NF033827">
    <property type="entry name" value="CDF_efflux_DmeF"/>
    <property type="match status" value="1"/>
</dbReference>
<dbReference type="Proteomes" id="UP001589755">
    <property type="component" value="Unassembled WGS sequence"/>
</dbReference>